<reference evidence="6" key="2">
    <citation type="submission" date="2021-09" db="EMBL/GenBank/DDBJ databases">
        <authorList>
            <person name="Gilroy R."/>
        </authorList>
    </citation>
    <scope>NUCLEOTIDE SEQUENCE</scope>
    <source>
        <strain evidence="6">CHK124-7917</strain>
    </source>
</reference>
<dbReference type="InterPro" id="IPR009057">
    <property type="entry name" value="Homeodomain-like_sf"/>
</dbReference>
<keyword evidence="1" id="KW-0805">Transcription regulation</keyword>
<sequence length="207" mass="22881">MGRPSGPTRDTKRLICERALEVFAEKGYAAATMRDVSAAVGLREASLYSHFPGKQAIFDAAVAHQLDRLTQALRSRRALAHPTDDASAYLADGPALAEVVLASYEPLFADAGITCLRHVLEGARHTDPRCDELYRTVFMERPLELQRAIFSRLVDAGLFSPCDVDLAARQFHGPVFLALCEGMPWPQARGLVERHLKAFLAQHRAKE</sequence>
<dbReference type="SUPFAM" id="SSF46689">
    <property type="entry name" value="Homeodomain-like"/>
    <property type="match status" value="1"/>
</dbReference>
<dbReference type="Gene3D" id="1.10.357.10">
    <property type="entry name" value="Tetracycline Repressor, domain 2"/>
    <property type="match status" value="1"/>
</dbReference>
<evidence type="ECO:0000259" key="5">
    <source>
        <dbReference type="PROSITE" id="PS50977"/>
    </source>
</evidence>
<dbReference type="AlphaFoldDB" id="A0A921GHL7"/>
<evidence type="ECO:0000256" key="3">
    <source>
        <dbReference type="ARBA" id="ARBA00023163"/>
    </source>
</evidence>
<feature type="domain" description="HTH tetR-type" evidence="5">
    <location>
        <begin position="9"/>
        <end position="69"/>
    </location>
</feature>
<dbReference type="EMBL" id="DYWQ01000090">
    <property type="protein sequence ID" value="HJF45283.1"/>
    <property type="molecule type" value="Genomic_DNA"/>
</dbReference>
<dbReference type="PRINTS" id="PR00455">
    <property type="entry name" value="HTHTETR"/>
</dbReference>
<comment type="caution">
    <text evidence="6">The sequence shown here is derived from an EMBL/GenBank/DDBJ whole genome shotgun (WGS) entry which is preliminary data.</text>
</comment>
<organism evidence="6 7">
    <name type="scientific">Thermophilibacter provencensis</name>
    <dbReference type="NCBI Taxonomy" id="1852386"/>
    <lineage>
        <taxon>Bacteria</taxon>
        <taxon>Bacillati</taxon>
        <taxon>Actinomycetota</taxon>
        <taxon>Coriobacteriia</taxon>
        <taxon>Coriobacteriales</taxon>
        <taxon>Atopobiaceae</taxon>
        <taxon>Thermophilibacter</taxon>
    </lineage>
</organism>
<dbReference type="InterPro" id="IPR036271">
    <property type="entry name" value="Tet_transcr_reg_TetR-rel_C_sf"/>
</dbReference>
<accession>A0A921GHL7</accession>
<dbReference type="RefSeq" id="WP_274959091.1">
    <property type="nucleotide sequence ID" value="NZ_DYWQ01000090.1"/>
</dbReference>
<dbReference type="InterPro" id="IPR050109">
    <property type="entry name" value="HTH-type_TetR-like_transc_reg"/>
</dbReference>
<feature type="DNA-binding region" description="H-T-H motif" evidence="4">
    <location>
        <begin position="32"/>
        <end position="51"/>
    </location>
</feature>
<reference evidence="6" key="1">
    <citation type="journal article" date="2021" name="PeerJ">
        <title>Extensive microbial diversity within the chicken gut microbiome revealed by metagenomics and culture.</title>
        <authorList>
            <person name="Gilroy R."/>
            <person name="Ravi A."/>
            <person name="Getino M."/>
            <person name="Pursley I."/>
            <person name="Horton D.L."/>
            <person name="Alikhan N.F."/>
            <person name="Baker D."/>
            <person name="Gharbi K."/>
            <person name="Hall N."/>
            <person name="Watson M."/>
            <person name="Adriaenssens E.M."/>
            <person name="Foster-Nyarko E."/>
            <person name="Jarju S."/>
            <person name="Secka A."/>
            <person name="Antonio M."/>
            <person name="Oren A."/>
            <person name="Chaudhuri R.R."/>
            <person name="La Ragione R."/>
            <person name="Hildebrand F."/>
            <person name="Pallen M.J."/>
        </authorList>
    </citation>
    <scope>NUCLEOTIDE SEQUENCE</scope>
    <source>
        <strain evidence="6">CHK124-7917</strain>
    </source>
</reference>
<proteinExistence type="predicted"/>
<dbReference type="GO" id="GO:0000976">
    <property type="term" value="F:transcription cis-regulatory region binding"/>
    <property type="evidence" value="ECO:0007669"/>
    <property type="project" value="TreeGrafter"/>
</dbReference>
<evidence type="ECO:0000256" key="1">
    <source>
        <dbReference type="ARBA" id="ARBA00023015"/>
    </source>
</evidence>
<protein>
    <submittedName>
        <fullName evidence="6">TetR/AcrR family transcriptional regulator</fullName>
    </submittedName>
</protein>
<dbReference type="SUPFAM" id="SSF48498">
    <property type="entry name" value="Tetracyclin repressor-like, C-terminal domain"/>
    <property type="match status" value="1"/>
</dbReference>
<dbReference type="PANTHER" id="PTHR30055:SF234">
    <property type="entry name" value="HTH-TYPE TRANSCRIPTIONAL REGULATOR BETI"/>
    <property type="match status" value="1"/>
</dbReference>
<keyword evidence="2 4" id="KW-0238">DNA-binding</keyword>
<evidence type="ECO:0000313" key="7">
    <source>
        <dbReference type="Proteomes" id="UP000697330"/>
    </source>
</evidence>
<dbReference type="PANTHER" id="PTHR30055">
    <property type="entry name" value="HTH-TYPE TRANSCRIPTIONAL REGULATOR RUTR"/>
    <property type="match status" value="1"/>
</dbReference>
<evidence type="ECO:0000313" key="6">
    <source>
        <dbReference type="EMBL" id="HJF45283.1"/>
    </source>
</evidence>
<dbReference type="InterPro" id="IPR001647">
    <property type="entry name" value="HTH_TetR"/>
</dbReference>
<dbReference type="PROSITE" id="PS50977">
    <property type="entry name" value="HTH_TETR_2"/>
    <property type="match status" value="1"/>
</dbReference>
<dbReference type="GO" id="GO:0003700">
    <property type="term" value="F:DNA-binding transcription factor activity"/>
    <property type="evidence" value="ECO:0007669"/>
    <property type="project" value="TreeGrafter"/>
</dbReference>
<evidence type="ECO:0000256" key="2">
    <source>
        <dbReference type="ARBA" id="ARBA00023125"/>
    </source>
</evidence>
<dbReference type="Pfam" id="PF00440">
    <property type="entry name" value="TetR_N"/>
    <property type="match status" value="1"/>
</dbReference>
<keyword evidence="3" id="KW-0804">Transcription</keyword>
<gene>
    <name evidence="6" type="ORF">K8U72_05805</name>
</gene>
<name>A0A921GHL7_9ACTN</name>
<evidence type="ECO:0000256" key="4">
    <source>
        <dbReference type="PROSITE-ProRule" id="PRU00335"/>
    </source>
</evidence>
<dbReference type="Proteomes" id="UP000697330">
    <property type="component" value="Unassembled WGS sequence"/>
</dbReference>